<reference evidence="12" key="1">
    <citation type="submission" date="2022-01" db="EMBL/GenBank/DDBJ databases">
        <authorList>
            <person name="King R."/>
        </authorList>
    </citation>
    <scope>NUCLEOTIDE SEQUENCE</scope>
</reference>
<dbReference type="CDD" id="cd19437">
    <property type="entry name" value="lipocalin_apoD-like"/>
    <property type="match status" value="1"/>
</dbReference>
<evidence type="ECO:0000256" key="5">
    <source>
        <dbReference type="ARBA" id="ARBA00022525"/>
    </source>
</evidence>
<dbReference type="FunFam" id="2.40.128.20:FF:000003">
    <property type="entry name" value="Apolipoprotein D"/>
    <property type="match status" value="1"/>
</dbReference>
<keyword evidence="13" id="KW-1185">Reference proteome</keyword>
<evidence type="ECO:0000259" key="11">
    <source>
        <dbReference type="Pfam" id="PF08212"/>
    </source>
</evidence>
<dbReference type="Proteomes" id="UP001153709">
    <property type="component" value="Chromosome 7"/>
</dbReference>
<evidence type="ECO:0000256" key="10">
    <source>
        <dbReference type="PIRNR" id="PIRNR036893"/>
    </source>
</evidence>
<dbReference type="OrthoDB" id="565904at2759"/>
<dbReference type="GO" id="GO:0005737">
    <property type="term" value="C:cytoplasm"/>
    <property type="evidence" value="ECO:0007669"/>
    <property type="project" value="TreeGrafter"/>
</dbReference>
<evidence type="ECO:0000256" key="2">
    <source>
        <dbReference type="ARBA" id="ARBA00006889"/>
    </source>
</evidence>
<name>A0A9N9T385_DIABA</name>
<comment type="subcellular location">
    <subcellularLocation>
        <location evidence="1">Secreted</location>
    </subcellularLocation>
</comment>
<gene>
    <name evidence="12" type="ORF">DIABBA_LOCUS10861</name>
</gene>
<evidence type="ECO:0000313" key="12">
    <source>
        <dbReference type="EMBL" id="CAG9837913.1"/>
    </source>
</evidence>
<organism evidence="12 13">
    <name type="scientific">Diabrotica balteata</name>
    <name type="common">Banded cucumber beetle</name>
    <dbReference type="NCBI Taxonomy" id="107213"/>
    <lineage>
        <taxon>Eukaryota</taxon>
        <taxon>Metazoa</taxon>
        <taxon>Ecdysozoa</taxon>
        <taxon>Arthropoda</taxon>
        <taxon>Hexapoda</taxon>
        <taxon>Insecta</taxon>
        <taxon>Pterygota</taxon>
        <taxon>Neoptera</taxon>
        <taxon>Endopterygota</taxon>
        <taxon>Coleoptera</taxon>
        <taxon>Polyphaga</taxon>
        <taxon>Cucujiformia</taxon>
        <taxon>Chrysomeloidea</taxon>
        <taxon>Chrysomelidae</taxon>
        <taxon>Galerucinae</taxon>
        <taxon>Diabroticina</taxon>
        <taxon>Diabroticites</taxon>
        <taxon>Diabrotica</taxon>
    </lineage>
</organism>
<feature type="signal peptide" evidence="10">
    <location>
        <begin position="1"/>
        <end position="16"/>
    </location>
</feature>
<feature type="domain" description="Lipocalin/cytosolic fatty-acid binding" evidence="11">
    <location>
        <begin position="34"/>
        <end position="168"/>
    </location>
</feature>
<dbReference type="InterPro" id="IPR000566">
    <property type="entry name" value="Lipocln_cytosolic_FA-bd_dom"/>
</dbReference>
<comment type="similarity">
    <text evidence="2 10">Belongs to the calycin superfamily. Lipocalin family.</text>
</comment>
<accession>A0A9N9T385</accession>
<dbReference type="PIRSF" id="PIRSF036893">
    <property type="entry name" value="Lipocalin_ApoD"/>
    <property type="match status" value="1"/>
</dbReference>
<keyword evidence="6 10" id="KW-0732">Signal</keyword>
<sequence>MLFFTVIFLTVASTLGQIPVDQCPEVSVEQNFNAAAYLGKWYEQQKYPIIWELGGKCITANYSLNSDGTVKVYNQQTDILTNEKKDIIGEAKIDSDKGEAKLLVTFHNPEVTAPYWVLSTDYENYSVVLSCDKAFGITAETVWILTRAQNPSQDIIDAALNVVKKNKLSDNLLIKTDQENCN</sequence>
<evidence type="ECO:0000256" key="6">
    <source>
        <dbReference type="ARBA" id="ARBA00022729"/>
    </source>
</evidence>
<evidence type="ECO:0000256" key="3">
    <source>
        <dbReference type="ARBA" id="ARBA00019890"/>
    </source>
</evidence>
<dbReference type="EMBL" id="OU898282">
    <property type="protein sequence ID" value="CAG9837913.1"/>
    <property type="molecule type" value="Genomic_DNA"/>
</dbReference>
<feature type="chain" id="PRO_5040557490" description="Apolipoprotein D" evidence="10">
    <location>
        <begin position="17"/>
        <end position="182"/>
    </location>
</feature>
<evidence type="ECO:0000256" key="1">
    <source>
        <dbReference type="ARBA" id="ARBA00004613"/>
    </source>
</evidence>
<evidence type="ECO:0000256" key="7">
    <source>
        <dbReference type="ARBA" id="ARBA00023121"/>
    </source>
</evidence>
<protein>
    <recommendedName>
        <fullName evidence="3">Apolipoprotein D</fullName>
    </recommendedName>
</protein>
<dbReference type="PRINTS" id="PR01273">
    <property type="entry name" value="INVTBRTCOLOR"/>
</dbReference>
<keyword evidence="8" id="KW-1015">Disulfide bond</keyword>
<dbReference type="InterPro" id="IPR012674">
    <property type="entry name" value="Calycin"/>
</dbReference>
<keyword evidence="7" id="KW-0446">Lipid-binding</keyword>
<dbReference type="GO" id="GO:0005576">
    <property type="term" value="C:extracellular region"/>
    <property type="evidence" value="ECO:0007669"/>
    <property type="project" value="UniProtKB-SubCell"/>
</dbReference>
<evidence type="ECO:0000313" key="13">
    <source>
        <dbReference type="Proteomes" id="UP001153709"/>
    </source>
</evidence>
<dbReference type="PANTHER" id="PTHR10612">
    <property type="entry name" value="APOLIPOPROTEIN D"/>
    <property type="match status" value="1"/>
</dbReference>
<keyword evidence="9" id="KW-0325">Glycoprotein</keyword>
<keyword evidence="4" id="KW-0813">Transport</keyword>
<evidence type="ECO:0000256" key="9">
    <source>
        <dbReference type="ARBA" id="ARBA00023180"/>
    </source>
</evidence>
<dbReference type="Pfam" id="PF08212">
    <property type="entry name" value="Lipocalin_2"/>
    <property type="match status" value="1"/>
</dbReference>
<evidence type="ECO:0000256" key="4">
    <source>
        <dbReference type="ARBA" id="ARBA00022448"/>
    </source>
</evidence>
<dbReference type="InterPro" id="IPR022271">
    <property type="entry name" value="Lipocalin_ApoD"/>
</dbReference>
<evidence type="ECO:0000256" key="8">
    <source>
        <dbReference type="ARBA" id="ARBA00023157"/>
    </source>
</evidence>
<dbReference type="AlphaFoldDB" id="A0A9N9T385"/>
<dbReference type="GO" id="GO:0008289">
    <property type="term" value="F:lipid binding"/>
    <property type="evidence" value="ECO:0007669"/>
    <property type="project" value="UniProtKB-KW"/>
</dbReference>
<dbReference type="PANTHER" id="PTHR10612:SF34">
    <property type="entry name" value="APOLIPOPROTEIN D"/>
    <property type="match status" value="1"/>
</dbReference>
<dbReference type="GO" id="GO:0000302">
    <property type="term" value="P:response to reactive oxygen species"/>
    <property type="evidence" value="ECO:0007669"/>
    <property type="project" value="TreeGrafter"/>
</dbReference>
<dbReference type="Gene3D" id="2.40.128.20">
    <property type="match status" value="1"/>
</dbReference>
<dbReference type="InterPro" id="IPR003057">
    <property type="entry name" value="Invtbrt_color"/>
</dbReference>
<dbReference type="GO" id="GO:0006629">
    <property type="term" value="P:lipid metabolic process"/>
    <property type="evidence" value="ECO:0007669"/>
    <property type="project" value="TreeGrafter"/>
</dbReference>
<proteinExistence type="inferred from homology"/>
<dbReference type="GO" id="GO:0031409">
    <property type="term" value="F:pigment binding"/>
    <property type="evidence" value="ECO:0007669"/>
    <property type="project" value="InterPro"/>
</dbReference>
<keyword evidence="5" id="KW-0964">Secreted</keyword>
<dbReference type="SUPFAM" id="SSF50814">
    <property type="entry name" value="Lipocalins"/>
    <property type="match status" value="1"/>
</dbReference>